<feature type="transmembrane region" description="Helical" evidence="1">
    <location>
        <begin position="94"/>
        <end position="117"/>
    </location>
</feature>
<dbReference type="RefSeq" id="WP_146506155.1">
    <property type="nucleotide sequence ID" value="NZ_SJPG01000001.1"/>
</dbReference>
<keyword evidence="3" id="KW-1185">Reference proteome</keyword>
<proteinExistence type="predicted"/>
<organism evidence="2 3">
    <name type="scientific">Rubinisphaera italica</name>
    <dbReference type="NCBI Taxonomy" id="2527969"/>
    <lineage>
        <taxon>Bacteria</taxon>
        <taxon>Pseudomonadati</taxon>
        <taxon>Planctomycetota</taxon>
        <taxon>Planctomycetia</taxon>
        <taxon>Planctomycetales</taxon>
        <taxon>Planctomycetaceae</taxon>
        <taxon>Rubinisphaera</taxon>
    </lineage>
</organism>
<feature type="transmembrane region" description="Helical" evidence="1">
    <location>
        <begin position="57"/>
        <end position="74"/>
    </location>
</feature>
<protein>
    <submittedName>
        <fullName evidence="2">Uncharacterized protein</fullName>
    </submittedName>
</protein>
<name>A0A5C5XRS6_9PLAN</name>
<accession>A0A5C5XRS6</accession>
<sequence>MPQIALLTALLLILEGLYGYFGAAADDRSMTALIPLFFGVPIGISGLFAMKDSYRMHAMHAAVSFGLLGAFAAWGRTVMTVGKMSQGMEYNQRAAMMVLIMAIICTGFVIMCVRSFIAARKRQRAEKAEE</sequence>
<gene>
    <name evidence="2" type="ORF">Pan54_52060</name>
</gene>
<dbReference type="OrthoDB" id="291678at2"/>
<feature type="transmembrane region" description="Helical" evidence="1">
    <location>
        <begin position="29"/>
        <end position="50"/>
    </location>
</feature>
<dbReference type="AlphaFoldDB" id="A0A5C5XRS6"/>
<dbReference type="Proteomes" id="UP000316095">
    <property type="component" value="Unassembled WGS sequence"/>
</dbReference>
<reference evidence="2 3" key="1">
    <citation type="submission" date="2019-02" db="EMBL/GenBank/DDBJ databases">
        <title>Deep-cultivation of Planctomycetes and their phenomic and genomic characterization uncovers novel biology.</title>
        <authorList>
            <person name="Wiegand S."/>
            <person name="Jogler M."/>
            <person name="Boedeker C."/>
            <person name="Pinto D."/>
            <person name="Vollmers J."/>
            <person name="Rivas-Marin E."/>
            <person name="Kohn T."/>
            <person name="Peeters S.H."/>
            <person name="Heuer A."/>
            <person name="Rast P."/>
            <person name="Oberbeckmann S."/>
            <person name="Bunk B."/>
            <person name="Jeske O."/>
            <person name="Meyerdierks A."/>
            <person name="Storesund J.E."/>
            <person name="Kallscheuer N."/>
            <person name="Luecker S."/>
            <person name="Lage O.M."/>
            <person name="Pohl T."/>
            <person name="Merkel B.J."/>
            <person name="Hornburger P."/>
            <person name="Mueller R.-W."/>
            <person name="Bruemmer F."/>
            <person name="Labrenz M."/>
            <person name="Spormann A.M."/>
            <person name="Op Den Camp H."/>
            <person name="Overmann J."/>
            <person name="Amann R."/>
            <person name="Jetten M.S.M."/>
            <person name="Mascher T."/>
            <person name="Medema M.H."/>
            <person name="Devos D.P."/>
            <person name="Kaster A.-K."/>
            <person name="Ovreas L."/>
            <person name="Rohde M."/>
            <person name="Galperin M.Y."/>
            <person name="Jogler C."/>
        </authorList>
    </citation>
    <scope>NUCLEOTIDE SEQUENCE [LARGE SCALE GENOMIC DNA]</scope>
    <source>
        <strain evidence="2 3">Pan54</strain>
    </source>
</reference>
<comment type="caution">
    <text evidence="2">The sequence shown here is derived from an EMBL/GenBank/DDBJ whole genome shotgun (WGS) entry which is preliminary data.</text>
</comment>
<evidence type="ECO:0000256" key="1">
    <source>
        <dbReference type="SAM" id="Phobius"/>
    </source>
</evidence>
<keyword evidence="1" id="KW-0812">Transmembrane</keyword>
<keyword evidence="1" id="KW-0472">Membrane</keyword>
<evidence type="ECO:0000313" key="2">
    <source>
        <dbReference type="EMBL" id="TWT64442.1"/>
    </source>
</evidence>
<evidence type="ECO:0000313" key="3">
    <source>
        <dbReference type="Proteomes" id="UP000316095"/>
    </source>
</evidence>
<keyword evidence="1" id="KW-1133">Transmembrane helix</keyword>
<dbReference type="EMBL" id="SJPG01000001">
    <property type="protein sequence ID" value="TWT64442.1"/>
    <property type="molecule type" value="Genomic_DNA"/>
</dbReference>